<gene>
    <name evidence="1" type="ORF">SAMN02982927_00327</name>
</gene>
<dbReference type="AlphaFoldDB" id="A0A1I2N6N3"/>
<dbReference type="RefSeq" id="WP_093669393.1">
    <property type="nucleotide sequence ID" value="NZ_FOOY01000003.1"/>
</dbReference>
<dbReference type="EMBL" id="FOOY01000003">
    <property type="protein sequence ID" value="SFF99514.1"/>
    <property type="molecule type" value="Genomic_DNA"/>
</dbReference>
<evidence type="ECO:0000313" key="2">
    <source>
        <dbReference type="Proteomes" id="UP000198752"/>
    </source>
</evidence>
<name>A0A1I2N6N3_9BACL</name>
<organism evidence="1 2">
    <name type="scientific">Sporolactobacillus nakayamae</name>
    <dbReference type="NCBI Taxonomy" id="269670"/>
    <lineage>
        <taxon>Bacteria</taxon>
        <taxon>Bacillati</taxon>
        <taxon>Bacillota</taxon>
        <taxon>Bacilli</taxon>
        <taxon>Bacillales</taxon>
        <taxon>Sporolactobacillaceae</taxon>
        <taxon>Sporolactobacillus</taxon>
    </lineage>
</organism>
<dbReference type="OrthoDB" id="1680616at2"/>
<evidence type="ECO:0000313" key="1">
    <source>
        <dbReference type="EMBL" id="SFF99514.1"/>
    </source>
</evidence>
<dbReference type="InterPro" id="IPR021525">
    <property type="entry name" value="DUF3189"/>
</dbReference>
<keyword evidence="2" id="KW-1185">Reference proteome</keyword>
<sequence length="168" mass="18477">MIYIYNDFGGTHTTALAAAYHLKKISPDHKLTKAEIISVPYFNRLTSADMGTLIFHGIDDDGNSVYTVGRGSSKHMLAALSNLSLLLQQKYKGSEKIIFSNTSPTVPFAMTIGGLCSRWLKIDFIGVPLLVIGAKQCCNDIVRLVAYTKKTARTTQKTVTVLQNNSFK</sequence>
<dbReference type="Proteomes" id="UP000198752">
    <property type="component" value="Unassembled WGS sequence"/>
</dbReference>
<reference evidence="2" key="1">
    <citation type="submission" date="2016-10" db="EMBL/GenBank/DDBJ databases">
        <authorList>
            <person name="Varghese N."/>
            <person name="Submissions S."/>
        </authorList>
    </citation>
    <scope>NUCLEOTIDE SEQUENCE [LARGE SCALE GENOMIC DNA]</scope>
    <source>
        <strain evidence="2">ATCC 700379</strain>
    </source>
</reference>
<proteinExistence type="predicted"/>
<protein>
    <submittedName>
        <fullName evidence="1">Uncharacterized protein</fullName>
    </submittedName>
</protein>
<dbReference type="STRING" id="269670.SAMN02982927_00327"/>
<accession>A0A1I2N6N3</accession>
<dbReference type="Pfam" id="PF11385">
    <property type="entry name" value="DUF3189"/>
    <property type="match status" value="1"/>
</dbReference>